<protein>
    <submittedName>
        <fullName evidence="2">DUF2975 family protein</fullName>
    </submittedName>
</protein>
<dbReference type="AlphaFoldDB" id="A0A3E0B056"/>
<feature type="transmembrane region" description="Helical" evidence="1">
    <location>
        <begin position="20"/>
        <end position="46"/>
    </location>
</feature>
<accession>A0A3E0B056</accession>
<organism evidence="2 3">
    <name type="scientific">Jeotgalicoccus halotolerans</name>
    <dbReference type="NCBI Taxonomy" id="157227"/>
    <lineage>
        <taxon>Bacteria</taxon>
        <taxon>Bacillati</taxon>
        <taxon>Bacillota</taxon>
        <taxon>Bacilli</taxon>
        <taxon>Bacillales</taxon>
        <taxon>Staphylococcaceae</taxon>
        <taxon>Jeotgalicoccus</taxon>
    </lineage>
</organism>
<keyword evidence="1" id="KW-1133">Transmembrane helix</keyword>
<feature type="transmembrane region" description="Helical" evidence="1">
    <location>
        <begin position="88"/>
        <end position="109"/>
    </location>
</feature>
<dbReference type="OrthoDB" id="2084134at2"/>
<dbReference type="RefSeq" id="WP_115884053.1">
    <property type="nucleotide sequence ID" value="NZ_CBCSHX010000001.1"/>
</dbReference>
<proteinExistence type="predicted"/>
<comment type="caution">
    <text evidence="2">The sequence shown here is derived from an EMBL/GenBank/DDBJ whole genome shotgun (WGS) entry which is preliminary data.</text>
</comment>
<keyword evidence="1" id="KW-0472">Membrane</keyword>
<name>A0A3E0B056_9STAP</name>
<feature type="transmembrane region" description="Helical" evidence="1">
    <location>
        <begin position="129"/>
        <end position="155"/>
    </location>
</feature>
<feature type="transmembrane region" description="Helical" evidence="1">
    <location>
        <begin position="177"/>
        <end position="198"/>
    </location>
</feature>
<evidence type="ECO:0000313" key="3">
    <source>
        <dbReference type="Proteomes" id="UP000257076"/>
    </source>
</evidence>
<dbReference type="Proteomes" id="UP000257076">
    <property type="component" value="Unassembled WGS sequence"/>
</dbReference>
<evidence type="ECO:0000313" key="2">
    <source>
        <dbReference type="EMBL" id="REG25353.1"/>
    </source>
</evidence>
<keyword evidence="1" id="KW-0812">Transmembrane</keyword>
<keyword evidence="3" id="KW-1185">Reference proteome</keyword>
<gene>
    <name evidence="2" type="ORF">DFR63_0387</name>
</gene>
<sequence length="215" mass="23951">MEEQIVVHKRFKTLATVMYVLSFIVMIIDGLVAAGVVIGGIVLAIMPVDEVMGILSNLTMDASLETPGGAVTITEEILSYVNLDKTMLMLLLLLSLLNVLIILFIIILVNRWLANLRKGNILTVQNSKYIEYIGYSFVAFALMEMLMSIAVSLLIKSSIAISELPADFREFFDIENIGITFDINLIPVFAGILIWMIAKSLKYGSYLQDEYDQTV</sequence>
<evidence type="ECO:0000256" key="1">
    <source>
        <dbReference type="SAM" id="Phobius"/>
    </source>
</evidence>
<dbReference type="EMBL" id="QUMW01000009">
    <property type="protein sequence ID" value="REG25353.1"/>
    <property type="molecule type" value="Genomic_DNA"/>
</dbReference>
<reference evidence="2 3" key="1">
    <citation type="submission" date="2018-08" db="EMBL/GenBank/DDBJ databases">
        <title>Genomic Encyclopedia of Type Strains, Phase IV (KMG-IV): sequencing the most valuable type-strain genomes for metagenomic binning, comparative biology and taxonomic classification.</title>
        <authorList>
            <person name="Goeker M."/>
        </authorList>
    </citation>
    <scope>NUCLEOTIDE SEQUENCE [LARGE SCALE GENOMIC DNA]</scope>
    <source>
        <strain evidence="2 3">DSM 17274</strain>
    </source>
</reference>